<dbReference type="HAMAP" id="MF_01384">
    <property type="entry name" value="UreD"/>
    <property type="match status" value="1"/>
</dbReference>
<evidence type="ECO:0000256" key="3">
    <source>
        <dbReference type="HAMAP-Rule" id="MF_01384"/>
    </source>
</evidence>
<dbReference type="PANTHER" id="PTHR33643:SF1">
    <property type="entry name" value="UREASE ACCESSORY PROTEIN D"/>
    <property type="match status" value="1"/>
</dbReference>
<proteinExistence type="inferred from homology"/>
<evidence type="ECO:0000313" key="6">
    <source>
        <dbReference type="Proteomes" id="UP000244962"/>
    </source>
</evidence>
<gene>
    <name evidence="3" type="primary">ureD</name>
    <name evidence="5" type="ORF">DF223_10495</name>
</gene>
<comment type="subunit">
    <text evidence="3">UreD, UreF and UreG form a complex that acts as a GTP-hydrolysis-dependent molecular chaperone, activating the urease apoprotein by helping to assemble the nickel containing metallocenter of UreC. The UreE protein probably delivers the nickel.</text>
</comment>
<comment type="caution">
    <text evidence="5">The sequence shown here is derived from an EMBL/GenBank/DDBJ whole genome shotgun (WGS) entry which is preliminary data.</text>
</comment>
<organism evidence="5 6">
    <name type="scientific">Mycetocola zhujimingii</name>
    <dbReference type="NCBI Taxonomy" id="2079792"/>
    <lineage>
        <taxon>Bacteria</taxon>
        <taxon>Bacillati</taxon>
        <taxon>Actinomycetota</taxon>
        <taxon>Actinomycetes</taxon>
        <taxon>Micrococcales</taxon>
        <taxon>Microbacteriaceae</taxon>
        <taxon>Mycetocola</taxon>
    </lineage>
</organism>
<name>A0A2U1TCR5_9MICO</name>
<comment type="subcellular location">
    <subcellularLocation>
        <location evidence="3">Cytoplasm</location>
    </subcellularLocation>
</comment>
<protein>
    <recommendedName>
        <fullName evidence="3">Urease accessory protein UreD</fullName>
    </recommendedName>
</protein>
<dbReference type="GO" id="GO:0016151">
    <property type="term" value="F:nickel cation binding"/>
    <property type="evidence" value="ECO:0007669"/>
    <property type="project" value="UniProtKB-UniRule"/>
</dbReference>
<accession>A0A2U1TCR5</accession>
<comment type="function">
    <text evidence="3">Required for maturation of urease via the functional incorporation of the urease nickel metallocenter.</text>
</comment>
<sequence>MTTLDVSAVPVVRDDDARTTGDTGESAAAPVASVTAAPVADAGAPAPRHGGYRLQPDFYEPARVPAEVQRYAATLPMLQVGSPGKVGVLQLGFELKNGTTQLTHHYQKSPLQIMRPLYFNLARPDLPYVYLTSTGGGILQGDRLRTDLTFGPNASAHITTQAHTKVYKMSHDYATSLMNITVDEGAFVEYLPEPIIPYEHARVYQQTSVVLDESATLIAGETVYAGRLARGERHEYDVYASDFEVKRPDGRLVALDRVRLTPPDGGVGGLGLLAGHDVLSMLYIFVPKGTVDLEALAAVVHDALTPFAGPGFLFGVSALPADVGVWMRLVASDTVAVSKANTAVSAAVHELLTGKPAAVIRKS</sequence>
<evidence type="ECO:0000256" key="1">
    <source>
        <dbReference type="ARBA" id="ARBA00007177"/>
    </source>
</evidence>
<evidence type="ECO:0000256" key="2">
    <source>
        <dbReference type="ARBA" id="ARBA00023186"/>
    </source>
</evidence>
<dbReference type="PANTHER" id="PTHR33643">
    <property type="entry name" value="UREASE ACCESSORY PROTEIN D"/>
    <property type="match status" value="1"/>
</dbReference>
<dbReference type="GO" id="GO:0005737">
    <property type="term" value="C:cytoplasm"/>
    <property type="evidence" value="ECO:0007669"/>
    <property type="project" value="UniProtKB-SubCell"/>
</dbReference>
<reference evidence="6" key="1">
    <citation type="submission" date="2018-04" db="EMBL/GenBank/DDBJ databases">
        <authorList>
            <person name="Liu S."/>
            <person name="Wang Z."/>
            <person name="Li J."/>
        </authorList>
    </citation>
    <scope>NUCLEOTIDE SEQUENCE [LARGE SCALE GENOMIC DNA]</scope>
    <source>
        <strain evidence="6">622</strain>
    </source>
</reference>
<keyword evidence="6" id="KW-1185">Reference proteome</keyword>
<comment type="similarity">
    <text evidence="1 3">Belongs to the UreD family.</text>
</comment>
<feature type="compositionally biased region" description="Low complexity" evidence="4">
    <location>
        <begin position="20"/>
        <end position="32"/>
    </location>
</feature>
<dbReference type="AlphaFoldDB" id="A0A2U1TCR5"/>
<dbReference type="RefSeq" id="WP_108963122.1">
    <property type="nucleotide sequence ID" value="NZ_QEFB01000011.1"/>
</dbReference>
<dbReference type="InterPro" id="IPR002669">
    <property type="entry name" value="UreD"/>
</dbReference>
<dbReference type="Proteomes" id="UP000244962">
    <property type="component" value="Unassembled WGS sequence"/>
</dbReference>
<keyword evidence="3" id="KW-0996">Nickel insertion</keyword>
<keyword evidence="2 3" id="KW-0143">Chaperone</keyword>
<evidence type="ECO:0000256" key="4">
    <source>
        <dbReference type="SAM" id="MobiDB-lite"/>
    </source>
</evidence>
<dbReference type="Pfam" id="PF01774">
    <property type="entry name" value="UreD"/>
    <property type="match status" value="1"/>
</dbReference>
<evidence type="ECO:0000313" key="5">
    <source>
        <dbReference type="EMBL" id="PWC06679.1"/>
    </source>
</evidence>
<dbReference type="EMBL" id="QEFB01000011">
    <property type="protein sequence ID" value="PWC06679.1"/>
    <property type="molecule type" value="Genomic_DNA"/>
</dbReference>
<keyword evidence="3" id="KW-0963">Cytoplasm</keyword>
<feature type="region of interest" description="Disordered" evidence="4">
    <location>
        <begin position="1"/>
        <end position="32"/>
    </location>
</feature>